<dbReference type="Pfam" id="PF00990">
    <property type="entry name" value="GGDEF"/>
    <property type="match status" value="1"/>
</dbReference>
<evidence type="ECO:0000313" key="3">
    <source>
        <dbReference type="EMBL" id="MBM9477747.1"/>
    </source>
</evidence>
<feature type="transmembrane region" description="Helical" evidence="1">
    <location>
        <begin position="134"/>
        <end position="155"/>
    </location>
</feature>
<evidence type="ECO:0000256" key="1">
    <source>
        <dbReference type="SAM" id="Phobius"/>
    </source>
</evidence>
<gene>
    <name evidence="3" type="ORF">JL107_14945</name>
</gene>
<keyword evidence="1" id="KW-0472">Membrane</keyword>
<dbReference type="SUPFAM" id="SSF55073">
    <property type="entry name" value="Nucleotide cyclase"/>
    <property type="match status" value="1"/>
</dbReference>
<feature type="transmembrane region" description="Helical" evidence="1">
    <location>
        <begin position="32"/>
        <end position="51"/>
    </location>
</feature>
<keyword evidence="4" id="KW-1185">Reference proteome</keyword>
<accession>A0A938YQT3</accession>
<dbReference type="InterPro" id="IPR043128">
    <property type="entry name" value="Rev_trsase/Diguanyl_cyclase"/>
</dbReference>
<dbReference type="AlphaFoldDB" id="A0A938YQT3"/>
<name>A0A938YQT3_9ACTN</name>
<dbReference type="RefSeq" id="WP_205257859.1">
    <property type="nucleotide sequence ID" value="NZ_BAAAPV010000005.1"/>
</dbReference>
<feature type="transmembrane region" description="Helical" evidence="1">
    <location>
        <begin position="104"/>
        <end position="127"/>
    </location>
</feature>
<evidence type="ECO:0000259" key="2">
    <source>
        <dbReference type="PROSITE" id="PS50887"/>
    </source>
</evidence>
<dbReference type="Proteomes" id="UP000663801">
    <property type="component" value="Unassembled WGS sequence"/>
</dbReference>
<feature type="domain" description="GGDEF" evidence="2">
    <location>
        <begin position="293"/>
        <end position="439"/>
    </location>
</feature>
<dbReference type="EMBL" id="JAERWL010000012">
    <property type="protein sequence ID" value="MBM9477747.1"/>
    <property type="molecule type" value="Genomic_DNA"/>
</dbReference>
<dbReference type="InterPro" id="IPR052163">
    <property type="entry name" value="DGC-Regulatory_Protein"/>
</dbReference>
<dbReference type="PANTHER" id="PTHR46663:SF4">
    <property type="entry name" value="DIGUANYLATE CYCLASE DGCT-RELATED"/>
    <property type="match status" value="1"/>
</dbReference>
<dbReference type="CDD" id="cd01949">
    <property type="entry name" value="GGDEF"/>
    <property type="match status" value="1"/>
</dbReference>
<evidence type="ECO:0000313" key="4">
    <source>
        <dbReference type="Proteomes" id="UP000663801"/>
    </source>
</evidence>
<proteinExistence type="predicted"/>
<dbReference type="PROSITE" id="PS50887">
    <property type="entry name" value="GGDEF"/>
    <property type="match status" value="1"/>
</dbReference>
<dbReference type="InterPro" id="IPR029787">
    <property type="entry name" value="Nucleotide_cyclase"/>
</dbReference>
<dbReference type="InterPro" id="IPR000160">
    <property type="entry name" value="GGDEF_dom"/>
</dbReference>
<feature type="transmembrane region" description="Helical" evidence="1">
    <location>
        <begin position="175"/>
        <end position="200"/>
    </location>
</feature>
<dbReference type="NCBIfam" id="TIGR00254">
    <property type="entry name" value="GGDEF"/>
    <property type="match status" value="1"/>
</dbReference>
<reference evidence="3" key="1">
    <citation type="submission" date="2021-01" db="EMBL/GenBank/DDBJ databases">
        <title>KCTC 19127 draft genome.</title>
        <authorList>
            <person name="An D."/>
        </authorList>
    </citation>
    <scope>NUCLEOTIDE SEQUENCE</scope>
    <source>
        <strain evidence="3">KCTC 19127</strain>
    </source>
</reference>
<protein>
    <submittedName>
        <fullName evidence="3">GGDEF domain-containing protein</fullName>
    </submittedName>
</protein>
<dbReference type="SMART" id="SM00267">
    <property type="entry name" value="GGDEF"/>
    <property type="match status" value="1"/>
</dbReference>
<feature type="transmembrane region" description="Helical" evidence="1">
    <location>
        <begin position="63"/>
        <end position="84"/>
    </location>
</feature>
<dbReference type="PANTHER" id="PTHR46663">
    <property type="entry name" value="DIGUANYLATE CYCLASE DGCT-RELATED"/>
    <property type="match status" value="1"/>
</dbReference>
<feature type="transmembrane region" description="Helical" evidence="1">
    <location>
        <begin position="220"/>
        <end position="239"/>
    </location>
</feature>
<comment type="caution">
    <text evidence="3">The sequence shown here is derived from an EMBL/GenBank/DDBJ whole genome shotgun (WGS) entry which is preliminary data.</text>
</comment>
<keyword evidence="1" id="KW-0812">Transmembrane</keyword>
<sequence>MSTGSSPMVSAMVHATTPGPLQLPLHRTPRPFRWFLLITIVLACVGSVWAASGAPGPSLDEVWTEPGFIGLLLLIVLADLYPWLSRMQGVPGVESVVVSAPLSIAALMAYGPPAAVLFLLSGLLCGLRRRWWRVVLNGFMWGLQGVVAALVLVALGSPQLGGWTQPADPGVWTLIAAGVLLLVVVEAVNILLIGLAYVLIGQQTIREYLAGCLEGRLATMIGLIAPVGAVAALQVPWLLPLIAVATIGSLEAVRTAWVRTVLAGTDPLTGAANRAALMARLRTQLARLDRTHHRVAVLLVDLDGFKAVNDEFGHVVGDQVLIEVADRLGTVTRAERDMVARFGGDEFAVLLGGGPLPSDGRDPADGDVDMITERIRTAIAAPMRIGPHRVVVGASVGRAEATSPADQPADLFERADAELYATKAARVCPNRLRTAVPDADDPTGWSGPLWTSTPAAVVVTAPALPAQRTG</sequence>
<dbReference type="Gene3D" id="3.30.70.270">
    <property type="match status" value="1"/>
</dbReference>
<organism evidence="3 4">
    <name type="scientific">Nakamurella flavida</name>
    <dbReference type="NCBI Taxonomy" id="363630"/>
    <lineage>
        <taxon>Bacteria</taxon>
        <taxon>Bacillati</taxon>
        <taxon>Actinomycetota</taxon>
        <taxon>Actinomycetes</taxon>
        <taxon>Nakamurellales</taxon>
        <taxon>Nakamurellaceae</taxon>
        <taxon>Nakamurella</taxon>
    </lineage>
</organism>
<keyword evidence="1" id="KW-1133">Transmembrane helix</keyword>